<gene>
    <name evidence="1" type="ORF">LQG66_26130</name>
</gene>
<evidence type="ECO:0000313" key="2">
    <source>
        <dbReference type="Proteomes" id="UP001431010"/>
    </source>
</evidence>
<reference evidence="1" key="1">
    <citation type="journal article" date="2024" name="Antonie Van Leeuwenhoek">
        <title>Bradyrhizobium ontarionense sp. nov., a novel bacterial symbiont isolated from Aeschynomene indica (Indian jointvetch), harbours photosynthesis, nitrogen fixation and nitrous oxide (N2O) reductase genes.</title>
        <authorList>
            <person name="Bromfield E.S.P."/>
            <person name="Cloutier S."/>
        </authorList>
    </citation>
    <scope>NUCLEOTIDE SEQUENCE</scope>
    <source>
        <strain evidence="1">A19</strain>
    </source>
</reference>
<sequence>MSGRAKGRCPPVCRRGTTILAWLVAYALLWQALAASLGAVAGLEPEQTWMAGAICSSTADGNGAEPHGQPAKPGADHGAACCILCLSPSLAAGGVCSTAFLPVRIGIQLRPDGGSPVTELAAIVHPGQPRAPPHPT</sequence>
<evidence type="ECO:0000313" key="1">
    <source>
        <dbReference type="EMBL" id="UFZ02730.1"/>
    </source>
</evidence>
<name>A0ABY3R743_9BRAD</name>
<accession>A0ABY3R743</accession>
<dbReference type="Proteomes" id="UP001431010">
    <property type="component" value="Chromosome"/>
</dbReference>
<dbReference type="InterPro" id="IPR021333">
    <property type="entry name" value="DUF2946"/>
</dbReference>
<dbReference type="EMBL" id="CP088156">
    <property type="protein sequence ID" value="UFZ02730.1"/>
    <property type="molecule type" value="Genomic_DNA"/>
</dbReference>
<dbReference type="Pfam" id="PF11162">
    <property type="entry name" value="DUF2946"/>
    <property type="match status" value="1"/>
</dbReference>
<proteinExistence type="predicted"/>
<keyword evidence="2" id="KW-1185">Reference proteome</keyword>
<dbReference type="RefSeq" id="WP_231318516.1">
    <property type="nucleotide sequence ID" value="NZ_CP088156.1"/>
</dbReference>
<organism evidence="1 2">
    <name type="scientific">Bradyrhizobium ontarionense</name>
    <dbReference type="NCBI Taxonomy" id="2898149"/>
    <lineage>
        <taxon>Bacteria</taxon>
        <taxon>Pseudomonadati</taxon>
        <taxon>Pseudomonadota</taxon>
        <taxon>Alphaproteobacteria</taxon>
        <taxon>Hyphomicrobiales</taxon>
        <taxon>Nitrobacteraceae</taxon>
        <taxon>Bradyrhizobium</taxon>
    </lineage>
</organism>
<protein>
    <submittedName>
        <fullName evidence="1">DUF2946 family protein</fullName>
    </submittedName>
</protein>